<dbReference type="PANTHER" id="PTHR13373">
    <property type="entry name" value="FROUNT PROTEIN-RELATED"/>
    <property type="match status" value="1"/>
</dbReference>
<keyword evidence="3 9" id="KW-0813">Transport</keyword>
<dbReference type="GO" id="GO:0045893">
    <property type="term" value="P:positive regulation of DNA-templated transcription"/>
    <property type="evidence" value="ECO:0007669"/>
    <property type="project" value="TreeGrafter"/>
</dbReference>
<comment type="similarity">
    <text evidence="2 9">Belongs to the nucleoporin Nup85 family.</text>
</comment>
<evidence type="ECO:0000256" key="4">
    <source>
        <dbReference type="ARBA" id="ARBA00022816"/>
    </source>
</evidence>
<comment type="caution">
    <text evidence="11">The sequence shown here is derived from an EMBL/GenBank/DDBJ whole genome shotgun (WGS) entry which is preliminary data.</text>
</comment>
<evidence type="ECO:0000256" key="7">
    <source>
        <dbReference type="ARBA" id="ARBA00023132"/>
    </source>
</evidence>
<dbReference type="GO" id="GO:0017056">
    <property type="term" value="F:structural constituent of nuclear pore"/>
    <property type="evidence" value="ECO:0007669"/>
    <property type="project" value="TreeGrafter"/>
</dbReference>
<keyword evidence="7 9" id="KW-0906">Nuclear pore complex</keyword>
<dbReference type="OrthoDB" id="5422384at2759"/>
<evidence type="ECO:0000313" key="12">
    <source>
        <dbReference type="Proteomes" id="UP000824998"/>
    </source>
</evidence>
<evidence type="ECO:0000256" key="5">
    <source>
        <dbReference type="ARBA" id="ARBA00022927"/>
    </source>
</evidence>
<evidence type="ECO:0000256" key="6">
    <source>
        <dbReference type="ARBA" id="ARBA00023010"/>
    </source>
</evidence>
<evidence type="ECO:0000313" key="11">
    <source>
        <dbReference type="EMBL" id="KAG9236232.1"/>
    </source>
</evidence>
<dbReference type="EMBL" id="MU251412">
    <property type="protein sequence ID" value="KAG9236232.1"/>
    <property type="molecule type" value="Genomic_DNA"/>
</dbReference>
<dbReference type="Pfam" id="PF07575">
    <property type="entry name" value="Nucleopor_Nup85"/>
    <property type="match status" value="1"/>
</dbReference>
<keyword evidence="12" id="KW-1185">Reference proteome</keyword>
<feature type="compositionally biased region" description="Polar residues" evidence="10">
    <location>
        <begin position="100"/>
        <end position="121"/>
    </location>
</feature>
<evidence type="ECO:0000256" key="2">
    <source>
        <dbReference type="ARBA" id="ARBA00005573"/>
    </source>
</evidence>
<organism evidence="11 12">
    <name type="scientific">Amylocarpus encephaloides</name>
    <dbReference type="NCBI Taxonomy" id="45428"/>
    <lineage>
        <taxon>Eukaryota</taxon>
        <taxon>Fungi</taxon>
        <taxon>Dikarya</taxon>
        <taxon>Ascomycota</taxon>
        <taxon>Pezizomycotina</taxon>
        <taxon>Leotiomycetes</taxon>
        <taxon>Helotiales</taxon>
        <taxon>Helotiales incertae sedis</taxon>
        <taxon>Amylocarpus</taxon>
    </lineage>
</organism>
<protein>
    <recommendedName>
        <fullName evidence="9">Nuclear pore complex protein Nup85</fullName>
    </recommendedName>
</protein>
<keyword evidence="9" id="KW-0472">Membrane</keyword>
<feature type="region of interest" description="Disordered" evidence="10">
    <location>
        <begin position="1"/>
        <end position="197"/>
    </location>
</feature>
<dbReference type="GO" id="GO:0006606">
    <property type="term" value="P:protein import into nucleus"/>
    <property type="evidence" value="ECO:0007669"/>
    <property type="project" value="TreeGrafter"/>
</dbReference>
<accession>A0A9P8C7F5</accession>
<name>A0A9P8C7F5_9HELO</name>
<dbReference type="GO" id="GO:0006406">
    <property type="term" value="P:mRNA export from nucleus"/>
    <property type="evidence" value="ECO:0007669"/>
    <property type="project" value="TreeGrafter"/>
</dbReference>
<dbReference type="GO" id="GO:0031080">
    <property type="term" value="C:nuclear pore outer ring"/>
    <property type="evidence" value="ECO:0007669"/>
    <property type="project" value="TreeGrafter"/>
</dbReference>
<sequence length="1083" mass="119332">MTFEVPYSSSPAPSTPDRKSSNGRNLFAMSNPSTTPAGPPPSSAKSFTPAGLPPSSVFGSSMMDTTSSMKPLSFSQTSTSTFNPPRNNFESPGYMFADSMRSTTTTQRSPLNQQYQSSPQRGFQDPESEYEDEDSGDYMQEDDTFHRSHGKRKTAQDEGEMLDQEPEYEEDDEMDDYQSDLPESRSNRKSFGQRSTTDLVLATPGILKRSRGAGMSTSEESIMGQQKPSMFEAIARDLFSQMRTPEVTESGDLILTTESVIAQLYEKVIEELSGEDLMSTLTDVSEELLTTWSAYAEKIEVHNNEEYVASIGPGTRTPSFMKANFIAELTLQLHHPPPDLAHELHPTMSIPQVLLIWMARYHDPFSHHRDELLQAINPAKLRLFWDTMFSTLLRGYTSAVTSVLRSCNWRETPSDLGFSRTQRSQGGYSGQVLANVEKVVLDAANILELCPAANQTRSDWNVSSSDWTLFRLRVSQAIEDLKNFAEGREANDERGNGLGFGRSSMATDIGSYSRNAQKAGNKIPWNVYQNLMTLYSILVGDANAIIESAQDWCEATVGLLIWWDDKKDDRRAASGRSRLLQLHQSAGETAQYFHKLRKSFELATEDSTDFQVNSLNPVEVALASVFENDHEAVVGFLRGWSGPISSAVAEIAAIGGWLPAAEPQSLITMGSLDQDDLDLLGISSSSKTDGVKDQALITYAESLSNCRNLWSSNKEQIPRAGWEIAIAVLGRLDSAARSEEIIGKFLKDFELDSSAKVDKVWIMLRSIGMDHHAESTVETYADHLADGSHNYGEAMWYYALAHKTEKVKDVLDLLISLSLVNSTAYPAMADLDDYLKRVISAPKKTLVELSRMDVEAAELLRNLLSGYATLRKFYDLRDEEVLSTKGAKSRTGAASRKAEAAAALLTVISSADDNIRGGLYDEERGSIVSVDFLLALLGESMMFVNQPNMTITVSQIDILLKATENLQVVGPRVYNACAEFLATVIASGQDLKNSAPSDMLRKSTSDASGNSSFSMVGSSMLASKLKQSMSSSGIMVGRNMKRGWDWRRGLSAGTSAHDVLSILRLGLAKDLAQAWLREADGIL</sequence>
<comment type="subcellular location">
    <subcellularLocation>
        <location evidence="1 9">Nucleus</location>
        <location evidence="1 9">Nuclear pore complex</location>
    </subcellularLocation>
</comment>
<dbReference type="InterPro" id="IPR011502">
    <property type="entry name" value="Nucleoporin_Nup85"/>
</dbReference>
<evidence type="ECO:0000256" key="10">
    <source>
        <dbReference type="SAM" id="MobiDB-lite"/>
    </source>
</evidence>
<evidence type="ECO:0000256" key="9">
    <source>
        <dbReference type="RuleBase" id="RU365073"/>
    </source>
</evidence>
<evidence type="ECO:0000256" key="1">
    <source>
        <dbReference type="ARBA" id="ARBA00004567"/>
    </source>
</evidence>
<feature type="compositionally biased region" description="Polar residues" evidence="10">
    <location>
        <begin position="57"/>
        <end position="90"/>
    </location>
</feature>
<feature type="compositionally biased region" description="Acidic residues" evidence="10">
    <location>
        <begin position="157"/>
        <end position="178"/>
    </location>
</feature>
<keyword evidence="4 9" id="KW-0509">mRNA transport</keyword>
<keyword evidence="5 9" id="KW-0653">Protein transport</keyword>
<keyword evidence="8 9" id="KW-0539">Nucleus</keyword>
<gene>
    <name evidence="11" type="ORF">BJ875DRAFT_397629</name>
</gene>
<dbReference type="AlphaFoldDB" id="A0A9P8C7F5"/>
<dbReference type="GO" id="GO:0031965">
    <property type="term" value="C:nuclear membrane"/>
    <property type="evidence" value="ECO:0007669"/>
    <property type="project" value="UniProtKB-UniRule"/>
</dbReference>
<dbReference type="PANTHER" id="PTHR13373:SF21">
    <property type="entry name" value="NUCLEAR PORE COMPLEX PROTEIN NUP85"/>
    <property type="match status" value="1"/>
</dbReference>
<reference evidence="11" key="1">
    <citation type="journal article" date="2021" name="IMA Fungus">
        <title>Genomic characterization of three marine fungi, including Emericellopsis atlantica sp. nov. with signatures of a generalist lifestyle and marine biomass degradation.</title>
        <authorList>
            <person name="Hagestad O.C."/>
            <person name="Hou L."/>
            <person name="Andersen J.H."/>
            <person name="Hansen E.H."/>
            <person name="Altermark B."/>
            <person name="Li C."/>
            <person name="Kuhnert E."/>
            <person name="Cox R.J."/>
            <person name="Crous P.W."/>
            <person name="Spatafora J.W."/>
            <person name="Lail K."/>
            <person name="Amirebrahimi M."/>
            <person name="Lipzen A."/>
            <person name="Pangilinan J."/>
            <person name="Andreopoulos W."/>
            <person name="Hayes R.D."/>
            <person name="Ng V."/>
            <person name="Grigoriev I.V."/>
            <person name="Jackson S.A."/>
            <person name="Sutton T.D.S."/>
            <person name="Dobson A.D.W."/>
            <person name="Rama T."/>
        </authorList>
    </citation>
    <scope>NUCLEOTIDE SEQUENCE</scope>
    <source>
        <strain evidence="11">TRa018bII</strain>
    </source>
</reference>
<comment type="function">
    <text evidence="9">Functions as a component of the nuclear pore complex (NPC).</text>
</comment>
<dbReference type="Proteomes" id="UP000824998">
    <property type="component" value="Unassembled WGS sequence"/>
</dbReference>
<comment type="subunit">
    <text evidence="9">Component of the nuclear pore complex (NPC).</text>
</comment>
<evidence type="ECO:0000256" key="8">
    <source>
        <dbReference type="ARBA" id="ARBA00023242"/>
    </source>
</evidence>
<keyword evidence="6 9" id="KW-0811">Translocation</keyword>
<feature type="compositionally biased region" description="Acidic residues" evidence="10">
    <location>
        <begin position="126"/>
        <end position="142"/>
    </location>
</feature>
<evidence type="ECO:0000256" key="3">
    <source>
        <dbReference type="ARBA" id="ARBA00022448"/>
    </source>
</evidence>
<proteinExistence type="inferred from homology"/>